<comment type="subcellular location">
    <subcellularLocation>
        <location evidence="2">Cytoplasm</location>
    </subcellularLocation>
</comment>
<dbReference type="Gene3D" id="3.20.20.70">
    <property type="entry name" value="Aldolase class I"/>
    <property type="match status" value="1"/>
</dbReference>
<comment type="similarity">
    <text evidence="2">Belongs to the triosephosphate isomerase family.</text>
</comment>
<dbReference type="InterPro" id="IPR000652">
    <property type="entry name" value="Triosephosphate_isomerase"/>
</dbReference>
<dbReference type="GO" id="GO:0016853">
    <property type="term" value="F:isomerase activity"/>
    <property type="evidence" value="ECO:0007669"/>
    <property type="project" value="UniProtKB-KW"/>
</dbReference>
<evidence type="ECO:0000256" key="2">
    <source>
        <dbReference type="RuleBase" id="RU363013"/>
    </source>
</evidence>
<dbReference type="PANTHER" id="PTHR21139:SF2">
    <property type="entry name" value="TRIOSEPHOSPHATE ISOMERASE"/>
    <property type="match status" value="1"/>
</dbReference>
<sequence>MSTTFGVSLKMYLGYDQTLRWCRDVARLCGDHPLLTDKGGKLFVAPSFPAIPAAREIFRGTSIAVGAQNLAQADTGAHTGEVGGPLLREAGAQYVEVGHAERRRMYGEDEGVVAGKTAAALRNGLVPVLCIGEPEPVDSCAAATECVRQLFTALQVSDRKALGGRIVVAYEPIWAIGAAEPAGEEHIRTVCTALREAVAARHAHPDSSVIYGGSAGPGLYGLIAGAADGVFLGRFAHDPQALKAVLDEGTAAA</sequence>
<evidence type="ECO:0000313" key="4">
    <source>
        <dbReference type="Proteomes" id="UP001501074"/>
    </source>
</evidence>
<organism evidence="3 4">
    <name type="scientific">Kineosporia mesophila</name>
    <dbReference type="NCBI Taxonomy" id="566012"/>
    <lineage>
        <taxon>Bacteria</taxon>
        <taxon>Bacillati</taxon>
        <taxon>Actinomycetota</taxon>
        <taxon>Actinomycetes</taxon>
        <taxon>Kineosporiales</taxon>
        <taxon>Kineosporiaceae</taxon>
        <taxon>Kineosporia</taxon>
    </lineage>
</organism>
<dbReference type="Pfam" id="PF00121">
    <property type="entry name" value="TIM"/>
    <property type="match status" value="1"/>
</dbReference>
<comment type="caution">
    <text evidence="3">The sequence shown here is derived from an EMBL/GenBank/DDBJ whole genome shotgun (WGS) entry which is preliminary data.</text>
</comment>
<keyword evidence="2" id="KW-0312">Gluconeogenesis</keyword>
<comment type="pathway">
    <text evidence="2">Carbohydrate degradation; glycolysis; D-glyceraldehyde 3-phosphate from glycerone phosphate: step 1/1.</text>
</comment>
<comment type="catalytic activity">
    <reaction evidence="2">
        <text>D-glyceraldehyde 3-phosphate = dihydroxyacetone phosphate</text>
        <dbReference type="Rhea" id="RHEA:18585"/>
        <dbReference type="ChEBI" id="CHEBI:57642"/>
        <dbReference type="ChEBI" id="CHEBI:59776"/>
        <dbReference type="EC" id="5.3.1.1"/>
    </reaction>
</comment>
<dbReference type="PANTHER" id="PTHR21139">
    <property type="entry name" value="TRIOSEPHOSPHATE ISOMERASE"/>
    <property type="match status" value="1"/>
</dbReference>
<evidence type="ECO:0000256" key="1">
    <source>
        <dbReference type="ARBA" id="ARBA00023235"/>
    </source>
</evidence>
<dbReference type="InterPro" id="IPR013785">
    <property type="entry name" value="Aldolase_TIM"/>
</dbReference>
<accession>A0ABP6Z876</accession>
<keyword evidence="1 2" id="KW-0413">Isomerase</keyword>
<dbReference type="EMBL" id="BAAAZO010000002">
    <property type="protein sequence ID" value="GAA3598486.1"/>
    <property type="molecule type" value="Genomic_DNA"/>
</dbReference>
<name>A0ABP6Z876_9ACTN</name>
<reference evidence="4" key="1">
    <citation type="journal article" date="2019" name="Int. J. Syst. Evol. Microbiol.">
        <title>The Global Catalogue of Microorganisms (GCM) 10K type strain sequencing project: providing services to taxonomists for standard genome sequencing and annotation.</title>
        <authorList>
            <consortium name="The Broad Institute Genomics Platform"/>
            <consortium name="The Broad Institute Genome Sequencing Center for Infectious Disease"/>
            <person name="Wu L."/>
            <person name="Ma J."/>
        </authorList>
    </citation>
    <scope>NUCLEOTIDE SEQUENCE [LARGE SCALE GENOMIC DNA]</scope>
    <source>
        <strain evidence="4">JCM 16902</strain>
    </source>
</reference>
<proteinExistence type="inferred from homology"/>
<dbReference type="InterPro" id="IPR035990">
    <property type="entry name" value="TIM_sf"/>
</dbReference>
<evidence type="ECO:0000313" key="3">
    <source>
        <dbReference type="EMBL" id="GAA3598486.1"/>
    </source>
</evidence>
<keyword evidence="4" id="KW-1185">Reference proteome</keyword>
<dbReference type="RefSeq" id="WP_231485979.1">
    <property type="nucleotide sequence ID" value="NZ_BAAAZO010000002.1"/>
</dbReference>
<dbReference type="CDD" id="cd00311">
    <property type="entry name" value="TIM"/>
    <property type="match status" value="1"/>
</dbReference>
<keyword evidence="2" id="KW-0963">Cytoplasm</keyword>
<dbReference type="PROSITE" id="PS51440">
    <property type="entry name" value="TIM_2"/>
    <property type="match status" value="1"/>
</dbReference>
<protein>
    <recommendedName>
        <fullName evidence="2">Triosephosphate isomerase</fullName>
        <ecNumber evidence="2">5.3.1.1</ecNumber>
    </recommendedName>
</protein>
<comment type="pathway">
    <text evidence="2">Carbohydrate biosynthesis; gluconeogenesis.</text>
</comment>
<dbReference type="Proteomes" id="UP001501074">
    <property type="component" value="Unassembled WGS sequence"/>
</dbReference>
<dbReference type="EC" id="5.3.1.1" evidence="2"/>
<gene>
    <name evidence="3" type="ORF">GCM10022223_12300</name>
</gene>
<dbReference type="SUPFAM" id="SSF51351">
    <property type="entry name" value="Triosephosphate isomerase (TIM)"/>
    <property type="match status" value="1"/>
</dbReference>
<keyword evidence="2" id="KW-0324">Glycolysis</keyword>
<comment type="subunit">
    <text evidence="2">Homodimer.</text>
</comment>